<evidence type="ECO:0000256" key="6">
    <source>
        <dbReference type="ARBA" id="ARBA00022729"/>
    </source>
</evidence>
<comment type="catalytic activity">
    <reaction evidence="1">
        <text>Hydrolysis of terminal, non-reducing beta-D-glucosyl residues with release of beta-D-glucose.</text>
        <dbReference type="EC" id="3.2.1.21"/>
    </reaction>
</comment>
<proteinExistence type="inferred from homology"/>
<dbReference type="Proteomes" id="UP000623687">
    <property type="component" value="Unassembled WGS sequence"/>
</dbReference>
<evidence type="ECO:0000256" key="4">
    <source>
        <dbReference type="ARBA" id="ARBA00012744"/>
    </source>
</evidence>
<keyword evidence="12" id="KW-1185">Reference proteome</keyword>
<evidence type="ECO:0000313" key="12">
    <source>
        <dbReference type="Proteomes" id="UP000623687"/>
    </source>
</evidence>
<dbReference type="GeneID" id="59378064"/>
<accession>A0A8H6ZWG2</accession>
<keyword evidence="8" id="KW-0326">Glycosidase</keyword>
<organism evidence="11 12">
    <name type="scientific">Pleurotus ostreatus</name>
    <name type="common">Oyster mushroom</name>
    <name type="synonym">White-rot fungus</name>
    <dbReference type="NCBI Taxonomy" id="5322"/>
    <lineage>
        <taxon>Eukaryota</taxon>
        <taxon>Fungi</taxon>
        <taxon>Dikarya</taxon>
        <taxon>Basidiomycota</taxon>
        <taxon>Agaricomycotina</taxon>
        <taxon>Agaricomycetes</taxon>
        <taxon>Agaricomycetidae</taxon>
        <taxon>Agaricales</taxon>
        <taxon>Pleurotineae</taxon>
        <taxon>Pleurotaceae</taxon>
        <taxon>Pleurotus</taxon>
    </lineage>
</organism>
<evidence type="ECO:0000313" key="11">
    <source>
        <dbReference type="EMBL" id="KAF7429008.1"/>
    </source>
</evidence>
<dbReference type="SUPFAM" id="SSF52279">
    <property type="entry name" value="Beta-D-glucan exohydrolase, C-terminal domain"/>
    <property type="match status" value="1"/>
</dbReference>
<dbReference type="AlphaFoldDB" id="A0A8H6ZWG2"/>
<dbReference type="Gene3D" id="3.40.50.1700">
    <property type="entry name" value="Glycoside hydrolase family 3 C-terminal domain"/>
    <property type="match status" value="1"/>
</dbReference>
<feature type="domain" description="Fibronectin type III-like" evidence="10">
    <location>
        <begin position="59"/>
        <end position="103"/>
    </location>
</feature>
<dbReference type="PANTHER" id="PTHR42715:SF12">
    <property type="entry name" value="BETA-GLUCOSIDASE G-RELATED"/>
    <property type="match status" value="1"/>
</dbReference>
<dbReference type="RefSeq" id="XP_036631380.1">
    <property type="nucleotide sequence ID" value="XM_036777760.1"/>
</dbReference>
<keyword evidence="7" id="KW-0378">Hydrolase</keyword>
<evidence type="ECO:0000256" key="5">
    <source>
        <dbReference type="ARBA" id="ARBA00022525"/>
    </source>
</evidence>
<dbReference type="EC" id="3.2.1.21" evidence="4"/>
<evidence type="ECO:0000259" key="10">
    <source>
        <dbReference type="Pfam" id="PF14310"/>
    </source>
</evidence>
<dbReference type="InterPro" id="IPR050288">
    <property type="entry name" value="Cellulose_deg_GH3"/>
</dbReference>
<sequence length="109" mass="11831">MRRSSSGYRYMDANNIMPRFEFGFGLSYTTFASGPLSIPSGSKTVTFTVKNTGDVVGTEIVQLYLALPAGAGKLFLRGFEEVPLAVGESKSVAITASQRDTRRVPSLWT</sequence>
<dbReference type="OrthoDB" id="3035344at2759"/>
<dbReference type="InterPro" id="IPR036881">
    <property type="entry name" value="Glyco_hydro_3_C_sf"/>
</dbReference>
<dbReference type="VEuPathDB" id="FungiDB:PC9H_008246"/>
<dbReference type="InterPro" id="IPR013783">
    <property type="entry name" value="Ig-like_fold"/>
</dbReference>
<evidence type="ECO:0000256" key="8">
    <source>
        <dbReference type="ARBA" id="ARBA00023295"/>
    </source>
</evidence>
<dbReference type="EMBL" id="JACETU010000005">
    <property type="protein sequence ID" value="KAF7429008.1"/>
    <property type="molecule type" value="Genomic_DNA"/>
</dbReference>
<dbReference type="GO" id="GO:0009251">
    <property type="term" value="P:glucan catabolic process"/>
    <property type="evidence" value="ECO:0007669"/>
    <property type="project" value="TreeGrafter"/>
</dbReference>
<evidence type="ECO:0000256" key="2">
    <source>
        <dbReference type="ARBA" id="ARBA00004613"/>
    </source>
</evidence>
<gene>
    <name evidence="11" type="ORF">PC9H_008246</name>
</gene>
<reference evidence="11" key="1">
    <citation type="submission" date="2019-07" db="EMBL/GenBank/DDBJ databases">
        <authorList>
            <person name="Palmer J.M."/>
        </authorList>
    </citation>
    <scope>NUCLEOTIDE SEQUENCE</scope>
    <source>
        <strain evidence="11">PC9</strain>
    </source>
</reference>
<dbReference type="GO" id="GO:0008422">
    <property type="term" value="F:beta-glucosidase activity"/>
    <property type="evidence" value="ECO:0007669"/>
    <property type="project" value="UniProtKB-EC"/>
</dbReference>
<dbReference type="PANTHER" id="PTHR42715">
    <property type="entry name" value="BETA-GLUCOSIDASE"/>
    <property type="match status" value="1"/>
</dbReference>
<name>A0A8H6ZWG2_PLEOS</name>
<comment type="function">
    <text evidence="9">Beta-glucosidases are one of a number of cellulolytic enzymes involved in the degradation of cellulosic biomass. Catalyzes the last step releasing glucose from the inhibitory cellobiose.</text>
</comment>
<dbReference type="Gene3D" id="2.60.40.10">
    <property type="entry name" value="Immunoglobulins"/>
    <property type="match status" value="1"/>
</dbReference>
<evidence type="ECO:0000256" key="1">
    <source>
        <dbReference type="ARBA" id="ARBA00000448"/>
    </source>
</evidence>
<protein>
    <recommendedName>
        <fullName evidence="4">beta-glucosidase</fullName>
        <ecNumber evidence="4">3.2.1.21</ecNumber>
    </recommendedName>
</protein>
<comment type="caution">
    <text evidence="11">The sequence shown here is derived from an EMBL/GenBank/DDBJ whole genome shotgun (WGS) entry which is preliminary data.</text>
</comment>
<evidence type="ECO:0000256" key="3">
    <source>
        <dbReference type="ARBA" id="ARBA00005336"/>
    </source>
</evidence>
<comment type="subcellular location">
    <subcellularLocation>
        <location evidence="2">Secreted</location>
    </subcellularLocation>
</comment>
<keyword evidence="6" id="KW-0732">Signal</keyword>
<dbReference type="GO" id="GO:0005576">
    <property type="term" value="C:extracellular region"/>
    <property type="evidence" value="ECO:0007669"/>
    <property type="project" value="UniProtKB-SubCell"/>
</dbReference>
<evidence type="ECO:0000256" key="7">
    <source>
        <dbReference type="ARBA" id="ARBA00022801"/>
    </source>
</evidence>
<keyword evidence="5" id="KW-0964">Secreted</keyword>
<dbReference type="InterPro" id="IPR026891">
    <property type="entry name" value="Fn3-like"/>
</dbReference>
<comment type="similarity">
    <text evidence="3">Belongs to the glycosyl hydrolase 3 family.</text>
</comment>
<evidence type="ECO:0000256" key="9">
    <source>
        <dbReference type="ARBA" id="ARBA00024983"/>
    </source>
</evidence>
<dbReference type="Pfam" id="PF14310">
    <property type="entry name" value="Fn3-like"/>
    <property type="match status" value="1"/>
</dbReference>